<evidence type="ECO:0000256" key="2">
    <source>
        <dbReference type="PROSITE-ProRule" id="PRU00117"/>
    </source>
</evidence>
<dbReference type="InterPro" id="IPR002716">
    <property type="entry name" value="PIN_dom"/>
</dbReference>
<dbReference type="Gene3D" id="3.40.50.1010">
    <property type="entry name" value="5'-nuclease"/>
    <property type="match status" value="1"/>
</dbReference>
<dbReference type="CDD" id="cd09878">
    <property type="entry name" value="PIN_VapC_VirB11L-ATPase-like"/>
    <property type="match status" value="1"/>
</dbReference>
<dbReference type="InterPro" id="IPR009019">
    <property type="entry name" value="KH_sf_prok-type"/>
</dbReference>
<dbReference type="GO" id="GO:0003723">
    <property type="term" value="F:RNA binding"/>
    <property type="evidence" value="ECO:0007669"/>
    <property type="project" value="UniProtKB-UniRule"/>
</dbReference>
<dbReference type="HOGENOM" id="CLU_023387_0_0_2"/>
<dbReference type="SMART" id="SM00382">
    <property type="entry name" value="AAA"/>
    <property type="match status" value="1"/>
</dbReference>
<dbReference type="InterPro" id="IPR015946">
    <property type="entry name" value="KH_dom-like_a/b"/>
</dbReference>
<dbReference type="InterPro" id="IPR029060">
    <property type="entry name" value="PIN-like_dom_sf"/>
</dbReference>
<evidence type="ECO:0000259" key="3">
    <source>
        <dbReference type="SMART" id="SM00322"/>
    </source>
</evidence>
<sequence>MADEKRIWRIVPDTSVIIDGRLSARIRDGDFKGAEIIIPEAVVSELEAQANKGREIGFKGLEELLELRKLAERDEILLQFSGVQPTLEEIKLSKEGRVDALIRNTAIDAGGLFVSADRVQSLIAKAKGLNVEYMPPKTLDPSELTPLRIEHFFTDDTMSVHLKNGVPPMAKKGPIGDIRYVVIRDEPVTSAELSSISRELIERARLDPESFIEMSSSGATVLQIRNMRVAIAHPPFSDDMEITAVRPTVVVDLEQYRLSDQLKERIVSQRGILIAGPPGAGKSTFAAGIARYLSDRGQVVKTMESPRDLQVPPEITQYSPLNGRMEDTADLLLLVRPDYTIYDEVRKTSDFLIFADMRLAGVGMIGVVHATRAVDAVQRLIGRVELGVIPQVVDTVIFIDKGEVAKVLVLEFTVKVPHGMTEQDLARPVIVISDFETRKVEYEIYTYGEQVVVMPVGPPTELRKPSWKLAEEEIRNVISRYASGPVEVEMTSDDSSIVKVREDDMRKVIGKGGNVIDRIENMLGLHIDVRELETEGPRAARGRKYGAESRALQEKRRASSFEEVPVVSSVHPFIERNKKHLILGAPELAGKDVEIYIAGEYLFSATVSRHGEIKLRANSDLASDIIDAQDRGEPIEIRLI</sequence>
<dbReference type="SMART" id="SM00322">
    <property type="entry name" value="KH"/>
    <property type="match status" value="1"/>
</dbReference>
<evidence type="ECO:0000256" key="1">
    <source>
        <dbReference type="ARBA" id="ARBA00046345"/>
    </source>
</evidence>
<reference evidence="6 7" key="1">
    <citation type="submission" date="2014-07" db="EMBL/GenBank/DDBJ databases">
        <title>Methanogenic archaea and the global carbon cycle.</title>
        <authorList>
            <person name="Henriksen J.R."/>
            <person name="Luke J."/>
            <person name="Reinhart S."/>
            <person name="Benedict M.N."/>
            <person name="Youngblut N.D."/>
            <person name="Metcalf M.E."/>
            <person name="Whitaker R.J."/>
            <person name="Metcalf W.W."/>
        </authorList>
    </citation>
    <scope>NUCLEOTIDE SEQUENCE [LARGE SCALE GENOMIC DNA]</scope>
    <source>
        <strain evidence="6 7">CHTI-55</strain>
    </source>
</reference>
<evidence type="ECO:0000259" key="4">
    <source>
        <dbReference type="SMART" id="SM00382"/>
    </source>
</evidence>
<dbReference type="GeneID" id="41603431"/>
<dbReference type="SUPFAM" id="SSF54814">
    <property type="entry name" value="Prokaryotic type KH domain (KH-domain type II)"/>
    <property type="match status" value="1"/>
</dbReference>
<gene>
    <name evidence="6" type="ORF">MSTHC_2063</name>
</gene>
<accession>A0A0E3L1J0</accession>
<dbReference type="Gene3D" id="3.40.50.300">
    <property type="entry name" value="P-loop containing nucleotide triphosphate hydrolases"/>
    <property type="match status" value="1"/>
</dbReference>
<dbReference type="InterPro" id="IPR003593">
    <property type="entry name" value="AAA+_ATPase"/>
</dbReference>
<dbReference type="PROSITE" id="PS50084">
    <property type="entry name" value="KH_TYPE_1"/>
    <property type="match status" value="1"/>
</dbReference>
<dbReference type="RefSeq" id="WP_048167079.1">
    <property type="nucleotide sequence ID" value="NZ_CP009502.1"/>
</dbReference>
<dbReference type="Proteomes" id="UP000056925">
    <property type="component" value="Chromosome"/>
</dbReference>
<proteinExistence type="inferred from homology"/>
<feature type="domain" description="PIN" evidence="5">
    <location>
        <begin position="8"/>
        <end position="122"/>
    </location>
</feature>
<comment type="similarity">
    <text evidence="1">In the N-terminal section; belongs to the PINc/VapC protein family.</text>
</comment>
<dbReference type="PANTHER" id="PTHR11603">
    <property type="entry name" value="AAA FAMILY ATPASE"/>
    <property type="match status" value="1"/>
</dbReference>
<dbReference type="AlphaFoldDB" id="A0A0E3L1J0"/>
<evidence type="ECO:0000313" key="7">
    <source>
        <dbReference type="Proteomes" id="UP000056925"/>
    </source>
</evidence>
<name>A0A0E3L1J0_METTE</name>
<dbReference type="KEGG" id="mthe:MSTHC_2063"/>
<dbReference type="InterPro" id="IPR052041">
    <property type="entry name" value="Nucleic_acid_metab_PIN/TRAM"/>
</dbReference>
<organism evidence="6 7">
    <name type="scientific">Methanosarcina thermophila CHTI-55</name>
    <dbReference type="NCBI Taxonomy" id="1434121"/>
    <lineage>
        <taxon>Archaea</taxon>
        <taxon>Methanobacteriati</taxon>
        <taxon>Methanobacteriota</taxon>
        <taxon>Stenosarchaea group</taxon>
        <taxon>Methanomicrobia</taxon>
        <taxon>Methanosarcinales</taxon>
        <taxon>Methanosarcinaceae</taxon>
        <taxon>Methanosarcina</taxon>
    </lineage>
</organism>
<dbReference type="Pfam" id="PF00437">
    <property type="entry name" value="T2SSE"/>
    <property type="match status" value="1"/>
</dbReference>
<dbReference type="SMART" id="SM00670">
    <property type="entry name" value="PINc"/>
    <property type="match status" value="1"/>
</dbReference>
<dbReference type="Pfam" id="PF01850">
    <property type="entry name" value="PIN"/>
    <property type="match status" value="1"/>
</dbReference>
<dbReference type="SUPFAM" id="SSF52540">
    <property type="entry name" value="P-loop containing nucleoside triphosphate hydrolases"/>
    <property type="match status" value="1"/>
</dbReference>
<dbReference type="PATRIC" id="fig|1434121.4.peg.2509"/>
<dbReference type="EMBL" id="CP009502">
    <property type="protein sequence ID" value="AKB16381.1"/>
    <property type="molecule type" value="Genomic_DNA"/>
</dbReference>
<evidence type="ECO:0000313" key="6">
    <source>
        <dbReference type="EMBL" id="AKB16381.1"/>
    </source>
</evidence>
<dbReference type="SUPFAM" id="SSF88723">
    <property type="entry name" value="PIN domain-like"/>
    <property type="match status" value="1"/>
</dbReference>
<protein>
    <recommendedName>
        <fullName evidence="8">ATPase</fullName>
    </recommendedName>
</protein>
<keyword evidence="2" id="KW-0694">RNA-binding</keyword>
<evidence type="ECO:0000259" key="5">
    <source>
        <dbReference type="SMART" id="SM00670"/>
    </source>
</evidence>
<feature type="domain" description="AAA+ ATPase" evidence="4">
    <location>
        <begin position="268"/>
        <end position="403"/>
    </location>
</feature>
<dbReference type="PANTHER" id="PTHR11603:SF147">
    <property type="entry name" value="MEMBRANE PROTEIN"/>
    <property type="match status" value="1"/>
</dbReference>
<evidence type="ECO:0008006" key="8">
    <source>
        <dbReference type="Google" id="ProtNLM"/>
    </source>
</evidence>
<dbReference type="InterPro" id="IPR001482">
    <property type="entry name" value="T2SS/T4SS_dom"/>
</dbReference>
<feature type="domain" description="K Homology" evidence="3">
    <location>
        <begin position="492"/>
        <end position="587"/>
    </location>
</feature>
<dbReference type="InterPro" id="IPR004087">
    <property type="entry name" value="KH_dom"/>
</dbReference>
<dbReference type="NCBIfam" id="NF010335">
    <property type="entry name" value="PRK13764.1"/>
    <property type="match status" value="1"/>
</dbReference>
<dbReference type="InterPro" id="IPR027417">
    <property type="entry name" value="P-loop_NTPase"/>
</dbReference>
<dbReference type="Gene3D" id="3.30.300.20">
    <property type="match status" value="1"/>
</dbReference>